<evidence type="ECO:0000313" key="6">
    <source>
        <dbReference type="EMBL" id="AHF74542.1"/>
    </source>
</evidence>
<organism evidence="6 7">
    <name type="scientific">Candidatus Sodalis pierantonii str. SOPE</name>
    <dbReference type="NCBI Taxonomy" id="2342"/>
    <lineage>
        <taxon>Bacteria</taxon>
        <taxon>Pseudomonadati</taxon>
        <taxon>Pseudomonadota</taxon>
        <taxon>Gammaproteobacteria</taxon>
        <taxon>Enterobacterales</taxon>
        <taxon>Bruguierivoracaceae</taxon>
        <taxon>Sodalis</taxon>
    </lineage>
</organism>
<dbReference type="GO" id="GO:0003700">
    <property type="term" value="F:DNA-binding transcription factor activity"/>
    <property type="evidence" value="ECO:0007669"/>
    <property type="project" value="InterPro"/>
</dbReference>
<dbReference type="PANTHER" id="PTHR46796">
    <property type="entry name" value="HTH-TYPE TRANSCRIPTIONAL ACTIVATOR RHAS-RELATED"/>
    <property type="match status" value="1"/>
</dbReference>
<protein>
    <submittedName>
        <fullName evidence="6">AraC family transcriptional regulator</fullName>
    </submittedName>
</protein>
<proteinExistence type="predicted"/>
<dbReference type="PRINTS" id="PR00032">
    <property type="entry name" value="HTHARAC"/>
</dbReference>
<dbReference type="InterPro" id="IPR020449">
    <property type="entry name" value="Tscrpt_reg_AraC-type_HTH"/>
</dbReference>
<dbReference type="HOGENOM" id="CLU_000445_88_3_6"/>
<evidence type="ECO:0000313" key="7">
    <source>
        <dbReference type="Proteomes" id="UP000019025"/>
    </source>
</evidence>
<keyword evidence="7" id="KW-1185">Reference proteome</keyword>
<sequence>MLWSFNSEIAEPSAWHDHGMFQLVLCRGDNGRMLTQGQEVTFAPARTLLIPPGTLHRFVVGPGEIGRLKIVCFPPKDLPQFLSPLHITMLDGLVRSGVSIADHDGQERWLHHLGDAILDGFGNDDVWGQRMQWGIVGLLLTLHAKEQHVTTGHPYLRHKTKIMAILSWIESNLTEEITLEQVSNRFGISRSLLTREFRGHTGKSLVDYCNARRVQKAAIALATTEHPVIRVALESGFSNLSHFHRQFKSQFGITPAAFRRKIEEEGSL</sequence>
<dbReference type="SUPFAM" id="SSF51215">
    <property type="entry name" value="Regulatory protein AraC"/>
    <property type="match status" value="1"/>
</dbReference>
<dbReference type="InterPro" id="IPR050204">
    <property type="entry name" value="AraC_XylS_family_regulators"/>
</dbReference>
<dbReference type="STRING" id="2342.SOPEG_3079"/>
<dbReference type="EMBL" id="CP006568">
    <property type="protein sequence ID" value="AHF74542.1"/>
    <property type="molecule type" value="Genomic_DNA"/>
</dbReference>
<dbReference type="SMART" id="SM00342">
    <property type="entry name" value="HTH_ARAC"/>
    <property type="match status" value="1"/>
</dbReference>
<evidence type="ECO:0000256" key="4">
    <source>
        <dbReference type="ARBA" id="ARBA00023163"/>
    </source>
</evidence>
<dbReference type="PROSITE" id="PS00041">
    <property type="entry name" value="HTH_ARAC_FAMILY_1"/>
    <property type="match status" value="1"/>
</dbReference>
<reference evidence="6 7" key="1">
    <citation type="journal article" date="2014" name="Genome Biol. Evol.">
        <title>Genome degeneration and adaptation in a nascent stage of symbiosis.</title>
        <authorList>
            <person name="Oakeson K.F."/>
            <person name="Gil R."/>
            <person name="Clayton A.L."/>
            <person name="Dunn D.M."/>
            <person name="von Niederhausern A.C."/>
            <person name="Hamil C."/>
            <person name="Aoyagi A."/>
            <person name="Duval B."/>
            <person name="Baca A."/>
            <person name="Silva F.J."/>
            <person name="Vallier A."/>
            <person name="Jackson D.G."/>
            <person name="Latorre A."/>
            <person name="Weiss R.B."/>
            <person name="Heddi A."/>
            <person name="Moya A."/>
            <person name="Dale C."/>
        </authorList>
    </citation>
    <scope>NUCLEOTIDE SEQUENCE [LARGE SCALE GENOMIC DNA]</scope>
    <source>
        <strain evidence="7">none</strain>
    </source>
</reference>
<evidence type="ECO:0000256" key="3">
    <source>
        <dbReference type="ARBA" id="ARBA00023159"/>
    </source>
</evidence>
<dbReference type="InterPro" id="IPR018062">
    <property type="entry name" value="HTH_AraC-typ_CS"/>
</dbReference>
<evidence type="ECO:0000256" key="1">
    <source>
        <dbReference type="ARBA" id="ARBA00023015"/>
    </source>
</evidence>
<dbReference type="InterPro" id="IPR009057">
    <property type="entry name" value="Homeodomain-like_sf"/>
</dbReference>
<keyword evidence="4" id="KW-0804">Transcription</keyword>
<evidence type="ECO:0000256" key="2">
    <source>
        <dbReference type="ARBA" id="ARBA00023125"/>
    </source>
</evidence>
<dbReference type="InterPro" id="IPR018060">
    <property type="entry name" value="HTH_AraC"/>
</dbReference>
<dbReference type="GO" id="GO:0043565">
    <property type="term" value="F:sequence-specific DNA binding"/>
    <property type="evidence" value="ECO:0007669"/>
    <property type="project" value="InterPro"/>
</dbReference>
<dbReference type="Gene3D" id="1.10.10.60">
    <property type="entry name" value="Homeodomain-like"/>
    <property type="match status" value="2"/>
</dbReference>
<dbReference type="PROSITE" id="PS01124">
    <property type="entry name" value="HTH_ARAC_FAMILY_2"/>
    <property type="match status" value="1"/>
</dbReference>
<evidence type="ECO:0000259" key="5">
    <source>
        <dbReference type="PROSITE" id="PS01124"/>
    </source>
</evidence>
<name>W0HPY0_9GAMM</name>
<dbReference type="eggNOG" id="COG2207">
    <property type="taxonomic scope" value="Bacteria"/>
</dbReference>
<dbReference type="Pfam" id="PF12833">
    <property type="entry name" value="HTH_18"/>
    <property type="match status" value="1"/>
</dbReference>
<feature type="domain" description="HTH araC/xylS-type" evidence="5">
    <location>
        <begin position="163"/>
        <end position="261"/>
    </location>
</feature>
<keyword evidence="1" id="KW-0805">Transcription regulation</keyword>
<gene>
    <name evidence="6" type="ORF">SOPEG_3079</name>
</gene>
<accession>W0HPY0</accession>
<dbReference type="PATRIC" id="fig|2342.5.peg.3332"/>
<dbReference type="KEGG" id="pes:SOPEG_3079"/>
<dbReference type="InterPro" id="IPR037923">
    <property type="entry name" value="HTH-like"/>
</dbReference>
<dbReference type="AlphaFoldDB" id="W0HPY0"/>
<keyword evidence="2" id="KW-0238">DNA-binding</keyword>
<keyword evidence="3" id="KW-0010">Activator</keyword>
<dbReference type="SUPFAM" id="SSF46689">
    <property type="entry name" value="Homeodomain-like"/>
    <property type="match status" value="2"/>
</dbReference>
<dbReference type="Proteomes" id="UP000019025">
    <property type="component" value="Chromosome"/>
</dbReference>